<dbReference type="GO" id="GO:0050610">
    <property type="term" value="F:methylarsonate reductase activity"/>
    <property type="evidence" value="ECO:0007669"/>
    <property type="project" value="UniProtKB-UniRule"/>
</dbReference>
<organism evidence="8 9">
    <name type="scientific">Nematostella vectensis</name>
    <name type="common">Starlet sea anemone</name>
    <dbReference type="NCBI Taxonomy" id="45351"/>
    <lineage>
        <taxon>Eukaryota</taxon>
        <taxon>Metazoa</taxon>
        <taxon>Cnidaria</taxon>
        <taxon>Anthozoa</taxon>
        <taxon>Hexacorallia</taxon>
        <taxon>Actiniaria</taxon>
        <taxon>Edwardsiidae</taxon>
        <taxon>Nematostella</taxon>
    </lineage>
</organism>
<dbReference type="PANTHER" id="PTHR43968">
    <property type="match status" value="1"/>
</dbReference>
<dbReference type="InterPro" id="IPR045073">
    <property type="entry name" value="Omega/Tau-like"/>
</dbReference>
<dbReference type="GO" id="GO:0045174">
    <property type="term" value="F:glutathione dehydrogenase (ascorbate) activity"/>
    <property type="evidence" value="ECO:0007669"/>
    <property type="project" value="UniProtKB-UniRule"/>
</dbReference>
<dbReference type="InterPro" id="IPR010987">
    <property type="entry name" value="Glutathione-S-Trfase_C-like"/>
</dbReference>
<keyword evidence="2 5" id="KW-0808">Transferase</keyword>
<feature type="domain" description="GST N-terminal" evidence="6">
    <location>
        <begin position="4"/>
        <end position="82"/>
    </location>
</feature>
<dbReference type="EC" id="1.20.4.2" evidence="5"/>
<keyword evidence="9" id="KW-1185">Reference proteome</keyword>
<dbReference type="GO" id="GO:0005737">
    <property type="term" value="C:cytoplasm"/>
    <property type="evidence" value="ECO:0000318"/>
    <property type="project" value="GO_Central"/>
</dbReference>
<evidence type="ECO:0000313" key="8">
    <source>
        <dbReference type="EMBL" id="EDO48375.1"/>
    </source>
</evidence>
<sequence>MDGSLPKLYNAWFCPFAQRAWIAMLAKKAEFEYIEQNPYNKTPEWLAINPNGLVPVIVHNGNAVYESSICIEFIDEAFSTPVTILPKDPYKRAHGRMWGDFVSKKLVPHFYTMLLKQDKEDQEEAKTKYLEGLRTFTNEMDPEGPFFQGKHLGYVDIMWAPFAARMHILEHYRGFSVPQTDEFKRYHHWWDIIKRHSAVANTLQDEEKMLQVYQRYAFNTTRSQVSEAIRKGTALP</sequence>
<dbReference type="InParanoid" id="A7RJG9"/>
<dbReference type="OMA" id="PEGPWFL"/>
<keyword evidence="3 5" id="KW-0560">Oxidoreductase</keyword>
<dbReference type="OrthoDB" id="4951845at2759"/>
<dbReference type="Proteomes" id="UP000001593">
    <property type="component" value="Unassembled WGS sequence"/>
</dbReference>
<reference evidence="8 9" key="1">
    <citation type="journal article" date="2007" name="Science">
        <title>Sea anemone genome reveals ancestral eumetazoan gene repertoire and genomic organization.</title>
        <authorList>
            <person name="Putnam N.H."/>
            <person name="Srivastava M."/>
            <person name="Hellsten U."/>
            <person name="Dirks B."/>
            <person name="Chapman J."/>
            <person name="Salamov A."/>
            <person name="Terry A."/>
            <person name="Shapiro H."/>
            <person name="Lindquist E."/>
            <person name="Kapitonov V.V."/>
            <person name="Jurka J."/>
            <person name="Genikhovich G."/>
            <person name="Grigoriev I.V."/>
            <person name="Lucas S.M."/>
            <person name="Steele R.E."/>
            <person name="Finnerty J.R."/>
            <person name="Technau U."/>
            <person name="Martindale M.Q."/>
            <person name="Rokhsar D.S."/>
        </authorList>
    </citation>
    <scope>NUCLEOTIDE SEQUENCE [LARGE SCALE GENOMIC DNA]</scope>
    <source>
        <strain evidence="9">CH2 X CH6</strain>
    </source>
</reference>
<dbReference type="Gene3D" id="3.40.30.10">
    <property type="entry name" value="Glutaredoxin"/>
    <property type="match status" value="1"/>
</dbReference>
<dbReference type="InterPro" id="IPR036282">
    <property type="entry name" value="Glutathione-S-Trfase_C_sf"/>
</dbReference>
<dbReference type="EC" id="1.8.5.1" evidence="5"/>
<dbReference type="GO" id="GO:0004364">
    <property type="term" value="F:glutathione transferase activity"/>
    <property type="evidence" value="ECO:0000318"/>
    <property type="project" value="GO_Central"/>
</dbReference>
<comment type="catalytic activity">
    <reaction evidence="4 5">
        <text>RX + glutathione = an S-substituted glutathione + a halide anion + H(+)</text>
        <dbReference type="Rhea" id="RHEA:16437"/>
        <dbReference type="ChEBI" id="CHEBI:15378"/>
        <dbReference type="ChEBI" id="CHEBI:16042"/>
        <dbReference type="ChEBI" id="CHEBI:17792"/>
        <dbReference type="ChEBI" id="CHEBI:57925"/>
        <dbReference type="ChEBI" id="CHEBI:90779"/>
        <dbReference type="EC" id="2.5.1.18"/>
    </reaction>
</comment>
<dbReference type="STRING" id="45351.A7RJG9"/>
<dbReference type="SUPFAM" id="SSF47616">
    <property type="entry name" value="GST C-terminal domain-like"/>
    <property type="match status" value="1"/>
</dbReference>
<dbReference type="PROSITE" id="PS50405">
    <property type="entry name" value="GST_CTER"/>
    <property type="match status" value="1"/>
</dbReference>
<gene>
    <name evidence="8" type="ORF">NEMVEDRAFT_v1g83876</name>
</gene>
<evidence type="ECO:0000256" key="3">
    <source>
        <dbReference type="ARBA" id="ARBA00023002"/>
    </source>
</evidence>
<dbReference type="CDD" id="cd03185">
    <property type="entry name" value="GST_C_Tau"/>
    <property type="match status" value="1"/>
</dbReference>
<dbReference type="Gene3D" id="1.20.1050.10">
    <property type="match status" value="1"/>
</dbReference>
<dbReference type="InterPro" id="IPR036249">
    <property type="entry name" value="Thioredoxin-like_sf"/>
</dbReference>
<dbReference type="EC" id="2.5.1.18" evidence="5"/>
<dbReference type="AlphaFoldDB" id="A7RJG9"/>
<accession>A7RJG9</accession>
<dbReference type="SFLD" id="SFLDS00019">
    <property type="entry name" value="Glutathione_Transferase_(cytos"/>
    <property type="match status" value="1"/>
</dbReference>
<comment type="function">
    <text evidence="5">Exhibits glutathione-dependent thiol transferase activity. Has high dehydroascorbate reductase activity and may contribute to the recycling of ascorbic acid. Participates in the biotransformation of inorganic arsenic and reduces monomethylarsonic acid (MMA).</text>
</comment>
<dbReference type="InterPro" id="IPR040079">
    <property type="entry name" value="Glutathione_S-Trfase"/>
</dbReference>
<dbReference type="InterPro" id="IPR004045">
    <property type="entry name" value="Glutathione_S-Trfase_N"/>
</dbReference>
<evidence type="ECO:0000259" key="6">
    <source>
        <dbReference type="PROSITE" id="PS50404"/>
    </source>
</evidence>
<dbReference type="PhylomeDB" id="A7RJG9"/>
<dbReference type="HOGENOM" id="CLU_011226_9_1_1"/>
<comment type="similarity">
    <text evidence="1 5">Belongs to the GST superfamily. Omega family.</text>
</comment>
<dbReference type="GO" id="GO:0006749">
    <property type="term" value="P:glutathione metabolic process"/>
    <property type="evidence" value="ECO:0000318"/>
    <property type="project" value="GO_Central"/>
</dbReference>
<proteinExistence type="inferred from homology"/>
<evidence type="ECO:0000256" key="4">
    <source>
        <dbReference type="ARBA" id="ARBA00047960"/>
    </source>
</evidence>
<dbReference type="FunFam" id="1.20.1050.10:FF:000009">
    <property type="entry name" value="Glutathione S-transferase omega-1"/>
    <property type="match status" value="1"/>
</dbReference>
<dbReference type="Pfam" id="PF13409">
    <property type="entry name" value="GST_N_2"/>
    <property type="match status" value="1"/>
</dbReference>
<dbReference type="PRINTS" id="PR01625">
    <property type="entry name" value="GSTRNSFRASEO"/>
</dbReference>
<dbReference type="KEGG" id="nve:5520609"/>
<dbReference type="Pfam" id="PF13410">
    <property type="entry name" value="GST_C_2"/>
    <property type="match status" value="1"/>
</dbReference>
<dbReference type="EMBL" id="DS469514">
    <property type="protein sequence ID" value="EDO48375.1"/>
    <property type="molecule type" value="Genomic_DNA"/>
</dbReference>
<comment type="catalytic activity">
    <reaction evidence="5">
        <text>L-dehydroascorbate + 2 glutathione = glutathione disulfide + L-ascorbate</text>
        <dbReference type="Rhea" id="RHEA:24424"/>
        <dbReference type="ChEBI" id="CHEBI:38290"/>
        <dbReference type="ChEBI" id="CHEBI:57925"/>
        <dbReference type="ChEBI" id="CHEBI:58297"/>
        <dbReference type="ChEBI" id="CHEBI:58539"/>
        <dbReference type="EC" id="1.8.5.1"/>
    </reaction>
</comment>
<dbReference type="SFLD" id="SFLDG00358">
    <property type="entry name" value="Main_(cytGST)"/>
    <property type="match status" value="1"/>
</dbReference>
<dbReference type="SUPFAM" id="SSF52833">
    <property type="entry name" value="Thioredoxin-like"/>
    <property type="match status" value="1"/>
</dbReference>
<dbReference type="InterPro" id="IPR050983">
    <property type="entry name" value="GST_Omega/HSP26"/>
</dbReference>
<name>A7RJG9_NEMVE</name>
<evidence type="ECO:0000256" key="5">
    <source>
        <dbReference type="RuleBase" id="RU368071"/>
    </source>
</evidence>
<evidence type="ECO:0000313" key="9">
    <source>
        <dbReference type="Proteomes" id="UP000001593"/>
    </source>
</evidence>
<dbReference type="PANTHER" id="PTHR43968:SF6">
    <property type="entry name" value="GLUTATHIONE S-TRANSFERASE OMEGA"/>
    <property type="match status" value="1"/>
</dbReference>
<evidence type="ECO:0000256" key="1">
    <source>
        <dbReference type="ARBA" id="ARBA00011067"/>
    </source>
</evidence>
<protein>
    <recommendedName>
        <fullName evidence="5">Glutathione S-transferase omega</fullName>
        <shortName evidence="5">GSTO</shortName>
        <ecNumber evidence="5">1.20.4.2</ecNumber>
        <ecNumber evidence="5">1.8.5.1</ecNumber>
        <ecNumber evidence="5">2.5.1.18</ecNumber>
    </recommendedName>
    <alternativeName>
        <fullName evidence="5">Glutathione-dependent dehydroascorbate reductase</fullName>
    </alternativeName>
    <alternativeName>
        <fullName evidence="5">Monomethylarsonic acid reductase</fullName>
    </alternativeName>
</protein>
<evidence type="ECO:0000256" key="2">
    <source>
        <dbReference type="ARBA" id="ARBA00022679"/>
    </source>
</evidence>
<dbReference type="eggNOG" id="KOG0406">
    <property type="taxonomic scope" value="Eukaryota"/>
</dbReference>
<dbReference type="InterPro" id="IPR005442">
    <property type="entry name" value="GST_omega"/>
</dbReference>
<dbReference type="InterPro" id="IPR045074">
    <property type="entry name" value="GST_C_Tau"/>
</dbReference>
<evidence type="ECO:0000259" key="7">
    <source>
        <dbReference type="PROSITE" id="PS50405"/>
    </source>
</evidence>
<dbReference type="SFLD" id="SFLDG01152">
    <property type="entry name" value="Main.3:_Omega-_and_Tau-like"/>
    <property type="match status" value="1"/>
</dbReference>
<dbReference type="PROSITE" id="PS50404">
    <property type="entry name" value="GST_NTER"/>
    <property type="match status" value="1"/>
</dbReference>
<comment type="catalytic activity">
    <reaction evidence="5">
        <text>methylarsonate + 2 glutathione + H(+) = methylarsonous acid + glutathione disulfide + H2O</text>
        <dbReference type="Rhea" id="RHEA:15969"/>
        <dbReference type="ChEBI" id="CHEBI:15377"/>
        <dbReference type="ChEBI" id="CHEBI:15378"/>
        <dbReference type="ChEBI" id="CHEBI:17826"/>
        <dbReference type="ChEBI" id="CHEBI:33409"/>
        <dbReference type="ChEBI" id="CHEBI:57925"/>
        <dbReference type="ChEBI" id="CHEBI:58297"/>
        <dbReference type="EC" id="1.20.4.2"/>
    </reaction>
</comment>
<feature type="domain" description="GST C-terminal" evidence="7">
    <location>
        <begin position="88"/>
        <end position="212"/>
    </location>
</feature>